<dbReference type="Pfam" id="PF00487">
    <property type="entry name" value="FA_desaturase"/>
    <property type="match status" value="1"/>
</dbReference>
<keyword evidence="7 9" id="KW-0443">Lipid metabolism</keyword>
<dbReference type="Pfam" id="PF08557">
    <property type="entry name" value="Lipid_DES"/>
    <property type="match status" value="1"/>
</dbReference>
<keyword evidence="6 9" id="KW-0560">Oxidoreductase</keyword>
<dbReference type="GO" id="GO:0016020">
    <property type="term" value="C:membrane"/>
    <property type="evidence" value="ECO:0007669"/>
    <property type="project" value="UniProtKB-SubCell"/>
</dbReference>
<keyword evidence="8 9" id="KW-0472">Membrane</keyword>
<evidence type="ECO:0000256" key="1">
    <source>
        <dbReference type="ARBA" id="ARBA00004141"/>
    </source>
</evidence>
<dbReference type="Proteomes" id="UP000746747">
    <property type="component" value="Unassembled WGS sequence"/>
</dbReference>
<feature type="domain" description="Sphingolipid delta4-desaturase N-terminal" evidence="10">
    <location>
        <begin position="48"/>
        <end position="86"/>
    </location>
</feature>
<dbReference type="EMBL" id="CAKAEH010001689">
    <property type="protein sequence ID" value="CAG9538658.1"/>
    <property type="molecule type" value="Genomic_DNA"/>
</dbReference>
<proteinExistence type="inferred from homology"/>
<evidence type="ECO:0000256" key="7">
    <source>
        <dbReference type="ARBA" id="ARBA00023098"/>
    </source>
</evidence>
<evidence type="ECO:0000256" key="9">
    <source>
        <dbReference type="PIRNR" id="PIRNR017228"/>
    </source>
</evidence>
<dbReference type="SMART" id="SM01269">
    <property type="entry name" value="Lipid_DES"/>
    <property type="match status" value="1"/>
</dbReference>
<dbReference type="CDD" id="cd03508">
    <property type="entry name" value="Delta4-sphingolipid-FADS-like"/>
    <property type="match status" value="1"/>
</dbReference>
<sequence>MGSLVLIILKFNGFIRFSNRNNAGCLVERANKGISDFVRSKPLVMQGADVEDFSWSYTEEPHASRRNEIIQKYPEIKKYFGIDPSFKYVVVAMVIAQFSIAWLLRDSDWLLICLQAYFTGGTIGHSLTLAVHEISHNMAFGCAQPLANRLFGFIANLPMMVPMSVSFKKYHLEHHRYLGEEVLDTDIPSDFEARYFRRTLGKLLWVFLQPFFYASRPFLIYPKAVTDLEILNALLQIFTDYLIISFFGWKALAYLLGGFFVGSGIHPLAGHYISDHYVFNPGQETYSYYGPINLVTFNVGYHIEHHDFPYVCGSNLPKIRALAPEYYKDYVVHSSWIYIMYDFITNPKMSLHSRTKRKAAKPTDIQFFDIGPNTSCYLYKFFTSLLRGGLFVFKDKTG</sequence>
<evidence type="ECO:0000313" key="12">
    <source>
        <dbReference type="Proteomes" id="UP000746747"/>
    </source>
</evidence>
<dbReference type="EC" id="1.14.19.17" evidence="3"/>
<dbReference type="InterPro" id="IPR013866">
    <property type="entry name" value="Sphingolipid_d4-desaturase_N"/>
</dbReference>
<evidence type="ECO:0000256" key="2">
    <source>
        <dbReference type="ARBA" id="ARBA00006146"/>
    </source>
</evidence>
<dbReference type="InterPro" id="IPR005804">
    <property type="entry name" value="FA_desaturase_dom"/>
</dbReference>
<comment type="subcellular location">
    <subcellularLocation>
        <location evidence="1">Membrane</location>
        <topology evidence="1">Multi-pass membrane protein</topology>
    </subcellularLocation>
</comment>
<evidence type="ECO:0000256" key="5">
    <source>
        <dbReference type="ARBA" id="ARBA00022989"/>
    </source>
</evidence>
<name>A0A8J2MSS8_9BILA</name>
<evidence type="ECO:0000256" key="8">
    <source>
        <dbReference type="ARBA" id="ARBA00023136"/>
    </source>
</evidence>
<reference evidence="11" key="1">
    <citation type="submission" date="2021-09" db="EMBL/GenBank/DDBJ databases">
        <authorList>
            <consortium name="Pathogen Informatics"/>
        </authorList>
    </citation>
    <scope>NUCLEOTIDE SEQUENCE</scope>
</reference>
<dbReference type="InterPro" id="IPR011388">
    <property type="entry name" value="DES1/DES2"/>
</dbReference>
<keyword evidence="4" id="KW-0812">Transmembrane</keyword>
<evidence type="ECO:0000256" key="3">
    <source>
        <dbReference type="ARBA" id="ARBA00012021"/>
    </source>
</evidence>
<gene>
    <name evidence="11" type="ORF">CJOHNSTONI_LOCUS8347</name>
</gene>
<protein>
    <recommendedName>
        <fullName evidence="3">sphingolipid 4-desaturase</fullName>
        <ecNumber evidence="3">1.14.19.17</ecNumber>
    </recommendedName>
</protein>
<dbReference type="OrthoDB" id="200948at2759"/>
<evidence type="ECO:0000313" key="11">
    <source>
        <dbReference type="EMBL" id="CAG9538658.1"/>
    </source>
</evidence>
<keyword evidence="12" id="KW-1185">Reference proteome</keyword>
<dbReference type="PIRSF" id="PIRSF017228">
    <property type="entry name" value="Sphnglp_dlt4_des"/>
    <property type="match status" value="1"/>
</dbReference>
<accession>A0A8J2MSS8</accession>
<evidence type="ECO:0000259" key="10">
    <source>
        <dbReference type="SMART" id="SM01269"/>
    </source>
</evidence>
<dbReference type="PANTHER" id="PTHR12879">
    <property type="entry name" value="SPHINGOLIPID DELTA 4 DESATURASE/C-4 HYDROXYLASE PROTEIN DES2"/>
    <property type="match status" value="1"/>
</dbReference>
<organism evidence="11 12">
    <name type="scientific">Cercopithifilaria johnstoni</name>
    <dbReference type="NCBI Taxonomy" id="2874296"/>
    <lineage>
        <taxon>Eukaryota</taxon>
        <taxon>Metazoa</taxon>
        <taxon>Ecdysozoa</taxon>
        <taxon>Nematoda</taxon>
        <taxon>Chromadorea</taxon>
        <taxon>Rhabditida</taxon>
        <taxon>Spirurina</taxon>
        <taxon>Spiruromorpha</taxon>
        <taxon>Filarioidea</taxon>
        <taxon>Onchocercidae</taxon>
        <taxon>Cercopithifilaria</taxon>
    </lineage>
</organism>
<dbReference type="GO" id="GO:0042284">
    <property type="term" value="F:sphingolipid delta-4 desaturase activity"/>
    <property type="evidence" value="ECO:0007669"/>
    <property type="project" value="UniProtKB-UniRule"/>
</dbReference>
<evidence type="ECO:0000256" key="4">
    <source>
        <dbReference type="ARBA" id="ARBA00022692"/>
    </source>
</evidence>
<dbReference type="GO" id="GO:0046513">
    <property type="term" value="P:ceramide biosynthetic process"/>
    <property type="evidence" value="ECO:0007669"/>
    <property type="project" value="TreeGrafter"/>
</dbReference>
<dbReference type="AlphaFoldDB" id="A0A8J2MSS8"/>
<comment type="similarity">
    <text evidence="2 9">Belongs to the fatty acid desaturase type 1 family. DEGS subfamily.</text>
</comment>
<keyword evidence="5" id="KW-1133">Transmembrane helix</keyword>
<dbReference type="PANTHER" id="PTHR12879:SF8">
    <property type="entry name" value="SPHINGOLIPID DELTA(4)-DESATURASE DES1"/>
    <property type="match status" value="1"/>
</dbReference>
<comment type="caution">
    <text evidence="11">The sequence shown here is derived from an EMBL/GenBank/DDBJ whole genome shotgun (WGS) entry which is preliminary data.</text>
</comment>
<evidence type="ECO:0000256" key="6">
    <source>
        <dbReference type="ARBA" id="ARBA00023002"/>
    </source>
</evidence>